<evidence type="ECO:0000313" key="2">
    <source>
        <dbReference type="EMBL" id="RKP31820.1"/>
    </source>
</evidence>
<reference evidence="3" key="1">
    <citation type="journal article" date="2018" name="Nat. Microbiol.">
        <title>Leveraging single-cell genomics to expand the fungal tree of life.</title>
        <authorList>
            <person name="Ahrendt S.R."/>
            <person name="Quandt C.A."/>
            <person name="Ciobanu D."/>
            <person name="Clum A."/>
            <person name="Salamov A."/>
            <person name="Andreopoulos B."/>
            <person name="Cheng J.F."/>
            <person name="Woyke T."/>
            <person name="Pelin A."/>
            <person name="Henrissat B."/>
            <person name="Reynolds N.K."/>
            <person name="Benny G.L."/>
            <person name="Smith M.E."/>
            <person name="James T.Y."/>
            <person name="Grigoriev I.V."/>
        </authorList>
    </citation>
    <scope>NUCLEOTIDE SEQUENCE [LARGE SCALE GENOMIC DNA]</scope>
    <source>
        <strain evidence="3">Baker2002</strain>
    </source>
</reference>
<name>A0A4P9ZIF7_9ASCO</name>
<gene>
    <name evidence="2" type="ORF">METBISCDRAFT_26297</name>
</gene>
<evidence type="ECO:0000256" key="1">
    <source>
        <dbReference type="SAM" id="Coils"/>
    </source>
</evidence>
<accession>A0A4P9ZIF7</accession>
<dbReference type="OrthoDB" id="4013248at2759"/>
<evidence type="ECO:0000313" key="3">
    <source>
        <dbReference type="Proteomes" id="UP000268321"/>
    </source>
</evidence>
<protein>
    <submittedName>
        <fullName evidence="2">Uncharacterized protein</fullName>
    </submittedName>
</protein>
<organism evidence="2 3">
    <name type="scientific">Metschnikowia bicuspidata</name>
    <dbReference type="NCBI Taxonomy" id="27322"/>
    <lineage>
        <taxon>Eukaryota</taxon>
        <taxon>Fungi</taxon>
        <taxon>Dikarya</taxon>
        <taxon>Ascomycota</taxon>
        <taxon>Saccharomycotina</taxon>
        <taxon>Pichiomycetes</taxon>
        <taxon>Metschnikowiaceae</taxon>
        <taxon>Metschnikowia</taxon>
    </lineage>
</organism>
<proteinExistence type="predicted"/>
<dbReference type="Proteomes" id="UP000268321">
    <property type="component" value="Unassembled WGS sequence"/>
</dbReference>
<sequence>MSVDIRSLSSLKKTNYKKYSKYFNQVSQTTLTGKGPETEPDFFKESFESAVKQLENLLQEASDELEESNKEILYYKFYFKRLKLI</sequence>
<dbReference type="AlphaFoldDB" id="A0A4P9ZIF7"/>
<keyword evidence="3" id="KW-1185">Reference proteome</keyword>
<dbReference type="EMBL" id="ML004437">
    <property type="protein sequence ID" value="RKP31820.1"/>
    <property type="molecule type" value="Genomic_DNA"/>
</dbReference>
<feature type="coiled-coil region" evidence="1">
    <location>
        <begin position="44"/>
        <end position="71"/>
    </location>
</feature>
<keyword evidence="1" id="KW-0175">Coiled coil</keyword>